<protein>
    <submittedName>
        <fullName evidence="1">Uncharacterized protein</fullName>
    </submittedName>
</protein>
<dbReference type="KEGG" id="bma:BMA0090"/>
<accession>A0A0H2WGN4</accession>
<dbReference type="AlphaFoldDB" id="A0A0H2WGN4"/>
<proteinExistence type="predicted"/>
<sequence length="46" mass="4992">MQRIMSAEPIVTLSVARHGFTHAAQDAYAAGSLQWAQHAQLAIELT</sequence>
<dbReference type="HOGENOM" id="CLU_3248377_0_0_4"/>
<evidence type="ECO:0000313" key="1">
    <source>
        <dbReference type="EMBL" id="AAU48645.1"/>
    </source>
</evidence>
<dbReference type="Proteomes" id="UP000006693">
    <property type="component" value="Chromosome 1"/>
</dbReference>
<dbReference type="PATRIC" id="fig|243160.12.peg.88"/>
<name>A0A0H2WGN4_BURMA</name>
<keyword evidence="2" id="KW-1185">Reference proteome</keyword>
<gene>
    <name evidence="1" type="ordered locus">BMA0090</name>
</gene>
<reference evidence="1 2" key="1">
    <citation type="journal article" date="2004" name="Proc. Natl. Acad. Sci. U.S.A.">
        <title>Structural flexibility in the Burkholderia mallei genome.</title>
        <authorList>
            <person name="Nierman W.C."/>
            <person name="DeShazer D."/>
            <person name="Kim H.S."/>
            <person name="Tettelin H."/>
            <person name="Nelson K.E."/>
            <person name="Feldblyum T."/>
            <person name="Ulrich R.L."/>
            <person name="Ronning C.M."/>
            <person name="Brinkac L.M."/>
            <person name="Daugherty S.C."/>
            <person name="Davidsen T.D."/>
            <person name="Deboy R.T."/>
            <person name="Dimitrov G."/>
            <person name="Dodson R.J."/>
            <person name="Durkin A.S."/>
            <person name="Gwinn M.L."/>
            <person name="Haft D.H."/>
            <person name="Khouri H."/>
            <person name="Kolonay J.F."/>
            <person name="Madupu R."/>
            <person name="Mohammoud Y."/>
            <person name="Nelson W.C."/>
            <person name="Radune D."/>
            <person name="Romero C.M."/>
            <person name="Sarria S."/>
            <person name="Selengut J."/>
            <person name="Shamblin C."/>
            <person name="Sullivan S.A."/>
            <person name="White O."/>
            <person name="Yu Y."/>
            <person name="Zafar N."/>
            <person name="Zhou L."/>
            <person name="Fraser C.M."/>
        </authorList>
    </citation>
    <scope>NUCLEOTIDE SEQUENCE [LARGE SCALE GENOMIC DNA]</scope>
    <source>
        <strain evidence="1 2">ATCC 23344</strain>
    </source>
</reference>
<dbReference type="EMBL" id="CP000010">
    <property type="protein sequence ID" value="AAU48645.1"/>
    <property type="molecule type" value="Genomic_DNA"/>
</dbReference>
<evidence type="ECO:0000313" key="2">
    <source>
        <dbReference type="Proteomes" id="UP000006693"/>
    </source>
</evidence>
<organism evidence="1 2">
    <name type="scientific">Burkholderia mallei (strain ATCC 23344)</name>
    <dbReference type="NCBI Taxonomy" id="243160"/>
    <lineage>
        <taxon>Bacteria</taxon>
        <taxon>Pseudomonadati</taxon>
        <taxon>Pseudomonadota</taxon>
        <taxon>Betaproteobacteria</taxon>
        <taxon>Burkholderiales</taxon>
        <taxon>Burkholderiaceae</taxon>
        <taxon>Burkholderia</taxon>
        <taxon>pseudomallei group</taxon>
    </lineage>
</organism>